<dbReference type="InterPro" id="IPR005174">
    <property type="entry name" value="KIB1-4_b-propeller"/>
</dbReference>
<protein>
    <recommendedName>
        <fullName evidence="1">F-box domain-containing protein</fullName>
    </recommendedName>
</protein>
<dbReference type="STRING" id="3750.A0A498HSB9"/>
<dbReference type="EMBL" id="RDQH01000341">
    <property type="protein sequence ID" value="RXH73174.1"/>
    <property type="molecule type" value="Genomic_DNA"/>
</dbReference>
<dbReference type="Pfam" id="PF03478">
    <property type="entry name" value="Beta-prop_KIB1-4"/>
    <property type="match status" value="1"/>
</dbReference>
<dbReference type="Proteomes" id="UP000290289">
    <property type="component" value="Chromosome 15"/>
</dbReference>
<dbReference type="PROSITE" id="PS50181">
    <property type="entry name" value="FBOX"/>
    <property type="match status" value="1"/>
</dbReference>
<dbReference type="Pfam" id="PF12937">
    <property type="entry name" value="F-box-like"/>
    <property type="match status" value="1"/>
</dbReference>
<organism evidence="2 3">
    <name type="scientific">Malus domestica</name>
    <name type="common">Apple</name>
    <name type="synonym">Pyrus malus</name>
    <dbReference type="NCBI Taxonomy" id="3750"/>
    <lineage>
        <taxon>Eukaryota</taxon>
        <taxon>Viridiplantae</taxon>
        <taxon>Streptophyta</taxon>
        <taxon>Embryophyta</taxon>
        <taxon>Tracheophyta</taxon>
        <taxon>Spermatophyta</taxon>
        <taxon>Magnoliopsida</taxon>
        <taxon>eudicotyledons</taxon>
        <taxon>Gunneridae</taxon>
        <taxon>Pentapetalae</taxon>
        <taxon>rosids</taxon>
        <taxon>fabids</taxon>
        <taxon>Rosales</taxon>
        <taxon>Rosaceae</taxon>
        <taxon>Amygdaloideae</taxon>
        <taxon>Maleae</taxon>
        <taxon>Malus</taxon>
    </lineage>
</organism>
<dbReference type="PANTHER" id="PTHR44259">
    <property type="entry name" value="OS07G0183000 PROTEIN-RELATED"/>
    <property type="match status" value="1"/>
</dbReference>
<feature type="domain" description="F-box" evidence="1">
    <location>
        <begin position="45"/>
        <end position="98"/>
    </location>
</feature>
<keyword evidence="3" id="KW-1185">Reference proteome</keyword>
<comment type="caution">
    <text evidence="2">The sequence shown here is derived from an EMBL/GenBank/DDBJ whole genome shotgun (WGS) entry which is preliminary data.</text>
</comment>
<evidence type="ECO:0000313" key="3">
    <source>
        <dbReference type="Proteomes" id="UP000290289"/>
    </source>
</evidence>
<dbReference type="SUPFAM" id="SSF81383">
    <property type="entry name" value="F-box domain"/>
    <property type="match status" value="1"/>
</dbReference>
<sequence>MRLLLTQASIARKLRMMDSIVRRMVRFNYRNKYCHSKFKQVCSGSPWSNQLPKDIMQLILQRLCVTDYRRCAAVCQSWREIIKSNVQSPRHEVPWLMLCSHPFSNRDHSVLSPSDWKAHKFLRPSPDPIFYCTMNRMDCVGSIEGWLIMMDSALRRSEGFMKPRSLYLLNPENPRFKIDFFFFNPISGDRVMLPSSKSTLPCHCSNGPGFTILKLDASSVPTRRGSREPSFVASLCKGGHIAFCRLTDKSWTSIDDLRVNFFQDIVIMGGKLYATTSHASQFVKVFDIFHDASVNGGPPSSPSYSVANLLTLDPYPLPSYPLPSIDVTTWCGITSRIVHHYNGRDFIYLAKDYASMELFMIFRKVDFGFPTFSLCASFMIDVMGANYHPPPTTKGFRVFKLERDSINGGSRWVQVFDLGDRILFLSRASHKVLSTNYNDLSYYPHGEKLERNCIYFAFDYPYSASPSSGRDFGVFSLSNNSIRHFNFPDNYSGALLHTRTVWFTPNRC</sequence>
<dbReference type="InterPro" id="IPR036047">
    <property type="entry name" value="F-box-like_dom_sf"/>
</dbReference>
<accession>A0A498HSB9</accession>
<evidence type="ECO:0000313" key="2">
    <source>
        <dbReference type="EMBL" id="RXH73174.1"/>
    </source>
</evidence>
<reference evidence="2 3" key="1">
    <citation type="submission" date="2018-10" db="EMBL/GenBank/DDBJ databases">
        <title>A high-quality apple genome assembly.</title>
        <authorList>
            <person name="Hu J."/>
        </authorList>
    </citation>
    <scope>NUCLEOTIDE SEQUENCE [LARGE SCALE GENOMIC DNA]</scope>
    <source>
        <strain evidence="3">cv. HFTH1</strain>
        <tissue evidence="2">Young leaf</tissue>
    </source>
</reference>
<dbReference type="InterPro" id="IPR050942">
    <property type="entry name" value="F-box_BR-signaling"/>
</dbReference>
<dbReference type="PANTHER" id="PTHR44259:SF114">
    <property type="entry name" value="OS06G0707300 PROTEIN"/>
    <property type="match status" value="1"/>
</dbReference>
<dbReference type="InterPro" id="IPR001810">
    <property type="entry name" value="F-box_dom"/>
</dbReference>
<dbReference type="Gene3D" id="1.20.1280.50">
    <property type="match status" value="1"/>
</dbReference>
<name>A0A498HSB9_MALDO</name>
<dbReference type="AlphaFoldDB" id="A0A498HSB9"/>
<evidence type="ECO:0000259" key="1">
    <source>
        <dbReference type="PROSITE" id="PS50181"/>
    </source>
</evidence>
<dbReference type="SMART" id="SM00256">
    <property type="entry name" value="FBOX"/>
    <property type="match status" value="1"/>
</dbReference>
<gene>
    <name evidence="2" type="ORF">DVH24_012858</name>
</gene>
<proteinExistence type="predicted"/>